<organism evidence="2 3">
    <name type="scientific">Acrocarpospora macrocephala</name>
    <dbReference type="NCBI Taxonomy" id="150177"/>
    <lineage>
        <taxon>Bacteria</taxon>
        <taxon>Bacillati</taxon>
        <taxon>Actinomycetota</taxon>
        <taxon>Actinomycetes</taxon>
        <taxon>Streptosporangiales</taxon>
        <taxon>Streptosporangiaceae</taxon>
        <taxon>Acrocarpospora</taxon>
    </lineage>
</organism>
<proteinExistence type="predicted"/>
<evidence type="ECO:0000313" key="2">
    <source>
        <dbReference type="EMBL" id="GES16374.1"/>
    </source>
</evidence>
<gene>
    <name evidence="2" type="ORF">Amac_099720</name>
</gene>
<feature type="region of interest" description="Disordered" evidence="1">
    <location>
        <begin position="31"/>
        <end position="61"/>
    </location>
</feature>
<dbReference type="EMBL" id="BLAE01000099">
    <property type="protein sequence ID" value="GES16374.1"/>
    <property type="molecule type" value="Genomic_DNA"/>
</dbReference>
<accession>A0A5M3X5I5</accession>
<reference evidence="2 3" key="1">
    <citation type="submission" date="2019-10" db="EMBL/GenBank/DDBJ databases">
        <title>Whole genome shotgun sequence of Acrocarpospora macrocephala NBRC 16266.</title>
        <authorList>
            <person name="Ichikawa N."/>
            <person name="Kimura A."/>
            <person name="Kitahashi Y."/>
            <person name="Komaki H."/>
            <person name="Oguchi A."/>
        </authorList>
    </citation>
    <scope>NUCLEOTIDE SEQUENCE [LARGE SCALE GENOMIC DNA]</scope>
    <source>
        <strain evidence="2 3">NBRC 16266</strain>
    </source>
</reference>
<evidence type="ECO:0000256" key="1">
    <source>
        <dbReference type="SAM" id="MobiDB-lite"/>
    </source>
</evidence>
<dbReference type="Proteomes" id="UP000331127">
    <property type="component" value="Unassembled WGS sequence"/>
</dbReference>
<protein>
    <submittedName>
        <fullName evidence="2">Uncharacterized protein</fullName>
    </submittedName>
</protein>
<feature type="compositionally biased region" description="Basic and acidic residues" evidence="1">
    <location>
        <begin position="31"/>
        <end position="47"/>
    </location>
</feature>
<comment type="caution">
    <text evidence="2">The sequence shown here is derived from an EMBL/GenBank/DDBJ whole genome shotgun (WGS) entry which is preliminary data.</text>
</comment>
<name>A0A5M3X5I5_9ACTN</name>
<sequence>MHVTPLRHAATIAGFHGEFVAFEQRHPIERLAERSRGEQAAHARAEDDGVTTPHGAPPPDE</sequence>
<evidence type="ECO:0000313" key="3">
    <source>
        <dbReference type="Proteomes" id="UP000331127"/>
    </source>
</evidence>
<keyword evidence="3" id="KW-1185">Reference proteome</keyword>
<dbReference type="AlphaFoldDB" id="A0A5M3X5I5"/>
<dbReference type="RefSeq" id="WP_155361403.1">
    <property type="nucleotide sequence ID" value="NZ_BAAAHL010000056.1"/>
</dbReference>